<reference evidence="1" key="1">
    <citation type="submission" date="2022-08" db="EMBL/GenBank/DDBJ databases">
        <authorList>
            <person name="Kallberg Y."/>
            <person name="Tangrot J."/>
            <person name="Rosling A."/>
        </authorList>
    </citation>
    <scope>NUCLEOTIDE SEQUENCE</scope>
    <source>
        <strain evidence="1">Wild A</strain>
    </source>
</reference>
<feature type="non-terminal residue" evidence="1">
    <location>
        <position position="144"/>
    </location>
</feature>
<proteinExistence type="predicted"/>
<dbReference type="InterPro" id="IPR032675">
    <property type="entry name" value="LRR_dom_sf"/>
</dbReference>
<sequence length="144" mass="16260">AGLDPDHCGFASILKGEDKNYPINGVCRNKNDRKNYGQRRNEIIELDLSGATGDVSQCSKLKLLDCNNNKKHFASLNLNLHSNITELICRSNNLTNLNFLNNLSSEKLEKLYLNNNNFPRQDLSVFSIIRESPSSIISKAMKLY</sequence>
<gene>
    <name evidence="1" type="ORF">FWILDA_LOCUS19355</name>
</gene>
<feature type="non-terminal residue" evidence="1">
    <location>
        <position position="1"/>
    </location>
</feature>
<evidence type="ECO:0000313" key="2">
    <source>
        <dbReference type="Proteomes" id="UP001153678"/>
    </source>
</evidence>
<evidence type="ECO:0000313" key="1">
    <source>
        <dbReference type="EMBL" id="CAI2200007.1"/>
    </source>
</evidence>
<name>A0A9W4X3W1_9GLOM</name>
<dbReference type="EMBL" id="CAMKVN010023029">
    <property type="protein sequence ID" value="CAI2200007.1"/>
    <property type="molecule type" value="Genomic_DNA"/>
</dbReference>
<organism evidence="1 2">
    <name type="scientific">Funneliformis geosporum</name>
    <dbReference type="NCBI Taxonomy" id="1117311"/>
    <lineage>
        <taxon>Eukaryota</taxon>
        <taxon>Fungi</taxon>
        <taxon>Fungi incertae sedis</taxon>
        <taxon>Mucoromycota</taxon>
        <taxon>Glomeromycotina</taxon>
        <taxon>Glomeromycetes</taxon>
        <taxon>Glomerales</taxon>
        <taxon>Glomeraceae</taxon>
        <taxon>Funneliformis</taxon>
    </lineage>
</organism>
<dbReference type="Gene3D" id="3.80.10.10">
    <property type="entry name" value="Ribonuclease Inhibitor"/>
    <property type="match status" value="1"/>
</dbReference>
<dbReference type="AlphaFoldDB" id="A0A9W4X3W1"/>
<protein>
    <submittedName>
        <fullName evidence="1">11168_t:CDS:1</fullName>
    </submittedName>
</protein>
<dbReference type="SUPFAM" id="SSF52075">
    <property type="entry name" value="Outer arm dynein light chain 1"/>
    <property type="match status" value="1"/>
</dbReference>
<accession>A0A9W4X3W1</accession>
<keyword evidence="2" id="KW-1185">Reference proteome</keyword>
<dbReference type="Proteomes" id="UP001153678">
    <property type="component" value="Unassembled WGS sequence"/>
</dbReference>
<comment type="caution">
    <text evidence="1">The sequence shown here is derived from an EMBL/GenBank/DDBJ whole genome shotgun (WGS) entry which is preliminary data.</text>
</comment>